<dbReference type="PANTHER" id="PTHR24161">
    <property type="entry name" value="ANK_REP_REGION DOMAIN-CONTAINING PROTEIN-RELATED"/>
    <property type="match status" value="1"/>
</dbReference>
<dbReference type="InterPro" id="IPR001594">
    <property type="entry name" value="Palmitoyltrfase_DHHC"/>
</dbReference>
<dbReference type="GO" id="GO:1990904">
    <property type="term" value="C:ribonucleoprotein complex"/>
    <property type="evidence" value="ECO:0007669"/>
    <property type="project" value="InterPro"/>
</dbReference>
<keyword evidence="4 9" id="KW-0694">RNA-binding</keyword>
<name>A0A0L7LB15_OPEBR</name>
<dbReference type="InterPro" id="IPR036770">
    <property type="entry name" value="Ankyrin_rpt-contain_sf"/>
</dbReference>
<dbReference type="SMART" id="SM00360">
    <property type="entry name" value="RRM"/>
    <property type="match status" value="3"/>
</dbReference>
<feature type="repeat" description="ANK" evidence="8">
    <location>
        <begin position="566"/>
        <end position="586"/>
    </location>
</feature>
<dbReference type="GO" id="GO:0003723">
    <property type="term" value="F:RNA binding"/>
    <property type="evidence" value="ECO:0007669"/>
    <property type="project" value="UniProtKB-UniRule"/>
</dbReference>
<feature type="repeat" description="ANK" evidence="8">
    <location>
        <begin position="533"/>
        <end position="565"/>
    </location>
</feature>
<proteinExistence type="predicted"/>
<evidence type="ECO:0000256" key="6">
    <source>
        <dbReference type="ARBA" id="ARBA00023043"/>
    </source>
</evidence>
<dbReference type="Pfam" id="PF13606">
    <property type="entry name" value="Ank_3"/>
    <property type="match status" value="1"/>
</dbReference>
<dbReference type="Gene3D" id="3.30.70.330">
    <property type="match status" value="3"/>
</dbReference>
<dbReference type="Pfam" id="PF12796">
    <property type="entry name" value="Ank_2"/>
    <property type="match status" value="1"/>
</dbReference>
<dbReference type="InterPro" id="IPR012677">
    <property type="entry name" value="Nucleotide-bd_a/b_plait_sf"/>
</dbReference>
<dbReference type="EMBL" id="JTDY01001896">
    <property type="protein sequence ID" value="KOB72600.1"/>
    <property type="molecule type" value="Genomic_DNA"/>
</dbReference>
<evidence type="ECO:0000256" key="9">
    <source>
        <dbReference type="PROSITE-ProRule" id="PRU00176"/>
    </source>
</evidence>
<dbReference type="InterPro" id="IPR000504">
    <property type="entry name" value="RRM_dom"/>
</dbReference>
<sequence length="987" mass="110843">MSESCQDGNCHGIIECGPDESPTKLIVNYIPEVMTQDMMFSLFSTMGKLESCKLISNRGYGFVEYSCPEDAIKARKAFNGLLMQNKTLKVSHALLNPELKPPTKPEADWNLYVCNLPNELTLQDLHGLFAQFGKIVNSRIAAGIAFVLYEHQYEAERALQTVNGSTPPGFLHPLTVKYANKSNPHKYKNNNNNFVKGALVKPYHWINNFNVMGDHNSPSTWSIYVYNIAMEVEELTLWQLFGPYGAIVSVKIIKDHQTNKSKGFGFVTMRNYDQAAMAIQALNGYVLHGQPLSLSTLLSLFMNNNLFSLLVINVSSLLGVKILQSRAGATALADAENSSATGGVGLAVNSKVYPSPGAARGVWALPQPPPCTMAAEEPLPPCSPISPDAPAAPPRAITSLFHHSDLHQLIFEAVSEIERLVEKLGVEVLSARDQHGYTPAHWAALDGSVAVMRYLVERGAPIDLSCLGTQAMLPLYKCYCSQELQLTPLTLKVHKPAFIYWLTPLMTACMYGKTATAAYLLGMGAATRLSDINGDTALHWAAYKGHADLVRLLIYSGVPLHCTDNFGSTPLHLACLSGNLTCVRLLCEKVKAELEPRDKNGKTPLMLAQSHRHAEVVKLLQKEMKRKSHWMPPLSELWALLFGGAGDSKGPLLFFLISVLLWGYPMYVIRCIPLTWNTLRLSHYCFLYWNAIMWMSWLIANRRDPGYIPQNSETYYRAIRQIPYYDKWKKRNAILSRLCHTCRCLRPLRAKHCRICKRCVAYFDHHCPFIYNCVGVRNRMWFFLFVMSVAINCTLSIYFACYCLLLEGFGLLYVLGLLEAITFCALGWILTCTSVSLLHPVYLLRLLLPPAGGVRAALLSLLHPVYLLRLLLPPAGGVRPALRAGLAGGDHVLRAWVDPYLHFSEFLSSYRVTCLFFKSKISITILHACMNLTTNEMFNYKRYPYLRDKRGRYQNPFSRGPFMNLIEFFVCLPDKCDEQDIFHEESI</sequence>
<feature type="transmembrane region" description="Helical" evidence="10">
    <location>
        <begin position="781"/>
        <end position="805"/>
    </location>
</feature>
<dbReference type="PROSITE" id="PS50102">
    <property type="entry name" value="RRM"/>
    <property type="match status" value="3"/>
</dbReference>
<gene>
    <name evidence="12" type="ORF">OBRU01_07873</name>
</gene>
<keyword evidence="12" id="KW-0808">Transferase</keyword>
<evidence type="ECO:0000256" key="10">
    <source>
        <dbReference type="SAM" id="Phobius"/>
    </source>
</evidence>
<keyword evidence="6 8" id="KW-0040">ANK repeat</keyword>
<dbReference type="PROSITE" id="PS50088">
    <property type="entry name" value="ANK_REPEAT"/>
    <property type="match status" value="3"/>
</dbReference>
<dbReference type="Gene3D" id="1.25.40.20">
    <property type="entry name" value="Ankyrin repeat-containing domain"/>
    <property type="match status" value="2"/>
</dbReference>
<dbReference type="PROSITE" id="PS50216">
    <property type="entry name" value="DHHC"/>
    <property type="match status" value="1"/>
</dbReference>
<dbReference type="PANTHER" id="PTHR24161:SF17">
    <property type="entry name" value="PALMITOYLTRANSFERASE"/>
    <property type="match status" value="1"/>
</dbReference>
<organism evidence="12 13">
    <name type="scientific">Operophtera brumata</name>
    <name type="common">Winter moth</name>
    <name type="synonym">Phalaena brumata</name>
    <dbReference type="NCBI Taxonomy" id="104452"/>
    <lineage>
        <taxon>Eukaryota</taxon>
        <taxon>Metazoa</taxon>
        <taxon>Ecdysozoa</taxon>
        <taxon>Arthropoda</taxon>
        <taxon>Hexapoda</taxon>
        <taxon>Insecta</taxon>
        <taxon>Pterygota</taxon>
        <taxon>Neoptera</taxon>
        <taxon>Endopterygota</taxon>
        <taxon>Lepidoptera</taxon>
        <taxon>Glossata</taxon>
        <taxon>Ditrysia</taxon>
        <taxon>Geometroidea</taxon>
        <taxon>Geometridae</taxon>
        <taxon>Larentiinae</taxon>
        <taxon>Operophtera</taxon>
    </lineage>
</organism>
<dbReference type="InterPro" id="IPR002110">
    <property type="entry name" value="Ankyrin_rpt"/>
</dbReference>
<feature type="transmembrane region" description="Helical" evidence="10">
    <location>
        <begin position="842"/>
        <end position="862"/>
    </location>
</feature>
<feature type="repeat" description="ANK" evidence="8">
    <location>
        <begin position="435"/>
        <end position="467"/>
    </location>
</feature>
<evidence type="ECO:0000256" key="1">
    <source>
        <dbReference type="ARBA" id="ARBA00004141"/>
    </source>
</evidence>
<evidence type="ECO:0000256" key="2">
    <source>
        <dbReference type="ARBA" id="ARBA00022692"/>
    </source>
</evidence>
<dbReference type="GO" id="GO:0000139">
    <property type="term" value="C:Golgi membrane"/>
    <property type="evidence" value="ECO:0007669"/>
    <property type="project" value="TreeGrafter"/>
</dbReference>
<evidence type="ECO:0000256" key="4">
    <source>
        <dbReference type="ARBA" id="ARBA00022884"/>
    </source>
</evidence>
<reference evidence="12 13" key="1">
    <citation type="journal article" date="2015" name="Genome Biol. Evol.">
        <title>The genome of winter moth (Operophtera brumata) provides a genomic perspective on sexual dimorphism and phenology.</title>
        <authorList>
            <person name="Derks M.F."/>
            <person name="Smit S."/>
            <person name="Salis L."/>
            <person name="Schijlen E."/>
            <person name="Bossers A."/>
            <person name="Mateman C."/>
            <person name="Pijl A.S."/>
            <person name="de Ridder D."/>
            <person name="Groenen M.A."/>
            <person name="Visser M.E."/>
            <person name="Megens H.J."/>
        </authorList>
    </citation>
    <scope>NUCLEOTIDE SEQUENCE [LARGE SCALE GENOMIC DNA]</scope>
    <source>
        <strain evidence="12">WM2013NL</strain>
        <tissue evidence="12">Head and thorax</tissue>
    </source>
</reference>
<evidence type="ECO:0000256" key="8">
    <source>
        <dbReference type="PROSITE-ProRule" id="PRU00023"/>
    </source>
</evidence>
<dbReference type="SUPFAM" id="SSF48403">
    <property type="entry name" value="Ankyrin repeat"/>
    <property type="match status" value="1"/>
</dbReference>
<dbReference type="SUPFAM" id="SSF54928">
    <property type="entry name" value="RNA-binding domain, RBD"/>
    <property type="match status" value="2"/>
</dbReference>
<feature type="transmembrane region" description="Helical" evidence="10">
    <location>
        <begin position="652"/>
        <end position="669"/>
    </location>
</feature>
<evidence type="ECO:0000256" key="3">
    <source>
        <dbReference type="ARBA" id="ARBA00022737"/>
    </source>
</evidence>
<comment type="caution">
    <text evidence="12">The sequence shown here is derived from an EMBL/GenBank/DDBJ whole genome shotgun (WGS) entry which is preliminary data.</text>
</comment>
<keyword evidence="2 10" id="KW-0812">Transmembrane</keyword>
<feature type="transmembrane region" description="Helical" evidence="10">
    <location>
        <begin position="681"/>
        <end position="700"/>
    </location>
</feature>
<protein>
    <submittedName>
        <fullName evidence="12">Palmitoyltransferase</fullName>
    </submittedName>
</protein>
<feature type="transmembrane region" description="Helical" evidence="10">
    <location>
        <begin position="812"/>
        <end position="830"/>
    </location>
</feature>
<keyword evidence="3" id="KW-0677">Repeat</keyword>
<evidence type="ECO:0000256" key="5">
    <source>
        <dbReference type="ARBA" id="ARBA00022989"/>
    </source>
</evidence>
<dbReference type="InterPro" id="IPR002343">
    <property type="entry name" value="Hud_Sxl_RNA"/>
</dbReference>
<dbReference type="SMART" id="SM00248">
    <property type="entry name" value="ANK"/>
    <property type="match status" value="5"/>
</dbReference>
<evidence type="ECO:0000259" key="11">
    <source>
        <dbReference type="PROSITE" id="PS50102"/>
    </source>
</evidence>
<evidence type="ECO:0000256" key="7">
    <source>
        <dbReference type="ARBA" id="ARBA00023136"/>
    </source>
</evidence>
<dbReference type="STRING" id="104452.A0A0L7LB15"/>
<dbReference type="InterPro" id="IPR035979">
    <property type="entry name" value="RBD_domain_sf"/>
</dbReference>
<dbReference type="GO" id="GO:0016409">
    <property type="term" value="F:palmitoyltransferase activity"/>
    <property type="evidence" value="ECO:0007669"/>
    <property type="project" value="InterPro"/>
</dbReference>
<feature type="domain" description="RRM" evidence="11">
    <location>
        <begin position="221"/>
        <end position="299"/>
    </location>
</feature>
<dbReference type="PRINTS" id="PR00961">
    <property type="entry name" value="HUDSXLRNA"/>
</dbReference>
<keyword evidence="7 10" id="KW-0472">Membrane</keyword>
<keyword evidence="13" id="KW-1185">Reference proteome</keyword>
<dbReference type="Proteomes" id="UP000037510">
    <property type="component" value="Unassembled WGS sequence"/>
</dbReference>
<feature type="domain" description="RRM" evidence="11">
    <location>
        <begin position="109"/>
        <end position="181"/>
    </location>
</feature>
<evidence type="ECO:0000313" key="13">
    <source>
        <dbReference type="Proteomes" id="UP000037510"/>
    </source>
</evidence>
<comment type="subcellular location">
    <subcellularLocation>
        <location evidence="1">Membrane</location>
        <topology evidence="1">Multi-pass membrane protein</topology>
    </subcellularLocation>
</comment>
<dbReference type="Pfam" id="PF01529">
    <property type="entry name" value="DHHC"/>
    <property type="match status" value="1"/>
</dbReference>
<dbReference type="Pfam" id="PF00076">
    <property type="entry name" value="RRM_1"/>
    <property type="match status" value="3"/>
</dbReference>
<feature type="domain" description="RRM" evidence="11">
    <location>
        <begin position="23"/>
        <end position="95"/>
    </location>
</feature>
<accession>A0A0L7LB15</accession>
<keyword evidence="5 10" id="KW-1133">Transmembrane helix</keyword>
<dbReference type="AlphaFoldDB" id="A0A0L7LB15"/>
<dbReference type="PROSITE" id="PS50297">
    <property type="entry name" value="ANK_REP_REGION"/>
    <property type="match status" value="3"/>
</dbReference>
<evidence type="ECO:0000313" key="12">
    <source>
        <dbReference type="EMBL" id="KOB72600.1"/>
    </source>
</evidence>